<protein>
    <submittedName>
        <fullName evidence="2">Uncharacterized protein</fullName>
    </submittedName>
</protein>
<evidence type="ECO:0000256" key="1">
    <source>
        <dbReference type="SAM" id="MobiDB-lite"/>
    </source>
</evidence>
<evidence type="ECO:0000313" key="2">
    <source>
        <dbReference type="EMBL" id="KAK2959828.1"/>
    </source>
</evidence>
<accession>A0ABQ9Y807</accession>
<organism evidence="2 3">
    <name type="scientific">Blattamonas nauphoetae</name>
    <dbReference type="NCBI Taxonomy" id="2049346"/>
    <lineage>
        <taxon>Eukaryota</taxon>
        <taxon>Metamonada</taxon>
        <taxon>Preaxostyla</taxon>
        <taxon>Oxymonadida</taxon>
        <taxon>Blattamonas</taxon>
    </lineage>
</organism>
<feature type="region of interest" description="Disordered" evidence="1">
    <location>
        <begin position="1"/>
        <end position="21"/>
    </location>
</feature>
<dbReference type="Proteomes" id="UP001281761">
    <property type="component" value="Unassembled WGS sequence"/>
</dbReference>
<keyword evidence="3" id="KW-1185">Reference proteome</keyword>
<reference evidence="2 3" key="1">
    <citation type="journal article" date="2022" name="bioRxiv">
        <title>Genomics of Preaxostyla Flagellates Illuminates Evolutionary Transitions and the Path Towards Mitochondrial Loss.</title>
        <authorList>
            <person name="Novak L.V.F."/>
            <person name="Treitli S.C."/>
            <person name="Pyrih J."/>
            <person name="Halakuc P."/>
            <person name="Pipaliya S.V."/>
            <person name="Vacek V."/>
            <person name="Brzon O."/>
            <person name="Soukal P."/>
            <person name="Eme L."/>
            <person name="Dacks J.B."/>
            <person name="Karnkowska A."/>
            <person name="Elias M."/>
            <person name="Hampl V."/>
        </authorList>
    </citation>
    <scope>NUCLEOTIDE SEQUENCE [LARGE SCALE GENOMIC DNA]</scope>
    <source>
        <strain evidence="2">NAU3</strain>
        <tissue evidence="2">Gut</tissue>
    </source>
</reference>
<gene>
    <name evidence="2" type="ORF">BLNAU_5317</name>
</gene>
<feature type="compositionally biased region" description="Polar residues" evidence="1">
    <location>
        <begin position="11"/>
        <end position="21"/>
    </location>
</feature>
<sequence>MTFKPRGIQIRSGTDNSQHSVNLPIDQTLSEPFFDFDPNSELSFKQRSIVYCSLVVLVKQGYPFDNALLDRAARFLWSLESMWEDQLFGGEPVLHLVPSSDGSPSDFVESLFTLLSSPHLAIVQPAILYLYNTIFEYTTPAFQLRFVESNLVTKVLATVQHHTLPLSGNTEILMKLVWILTQCLQLAFPSSLEELKIISAVDQYNHREMIFQKALLPSSQFLTFLISNRNSLDGQLLHDFMSLLSTLLEISPFHRPMMEFVLASPIAMAFSSSLLFDEEELYLSTNLLTFNNSLKEWKIGGPEIAQSVKRMIQALFSEGFEDTLEQMMMHNKGENYGANIIFSSHSISNSLGSNAKRL</sequence>
<name>A0ABQ9Y807_9EUKA</name>
<proteinExistence type="predicted"/>
<evidence type="ECO:0000313" key="3">
    <source>
        <dbReference type="Proteomes" id="UP001281761"/>
    </source>
</evidence>
<dbReference type="SUPFAM" id="SSF48371">
    <property type="entry name" value="ARM repeat"/>
    <property type="match status" value="1"/>
</dbReference>
<dbReference type="EMBL" id="JARBJD010000027">
    <property type="protein sequence ID" value="KAK2959828.1"/>
    <property type="molecule type" value="Genomic_DNA"/>
</dbReference>
<dbReference type="InterPro" id="IPR016024">
    <property type="entry name" value="ARM-type_fold"/>
</dbReference>
<comment type="caution">
    <text evidence="2">The sequence shown here is derived from an EMBL/GenBank/DDBJ whole genome shotgun (WGS) entry which is preliminary data.</text>
</comment>